<protein>
    <submittedName>
        <fullName evidence="2">Uncharacterized protein</fullName>
    </submittedName>
</protein>
<keyword evidence="3" id="KW-1185">Reference proteome</keyword>
<sequence length="121" mass="13362">MTHHRTRLIASLCLLANCHAAAAMPVRADGETRLTLRGTVTGPISTGSKTEGTLFRAHYLRLRRPLRLNDGAACGGQTLDRLALNQEGMARYRGRTVTVEARVFCQESRTGTYHLADIEIR</sequence>
<gene>
    <name evidence="2" type="ORF">O166_20475</name>
</gene>
<feature type="chain" id="PRO_5047198699" evidence="1">
    <location>
        <begin position="24"/>
        <end position="121"/>
    </location>
</feature>
<dbReference type="Proteomes" id="UP000016426">
    <property type="component" value="Unassembled WGS sequence"/>
</dbReference>
<evidence type="ECO:0000313" key="3">
    <source>
        <dbReference type="Proteomes" id="UP000016426"/>
    </source>
</evidence>
<dbReference type="RefSeq" id="WP_021475356.1">
    <property type="nucleotide sequence ID" value="NZ_AVPH01000033.1"/>
</dbReference>
<comment type="caution">
    <text evidence="2">The sequence shown here is derived from an EMBL/GenBank/DDBJ whole genome shotgun (WGS) entry which is preliminary data.</text>
</comment>
<proteinExistence type="predicted"/>
<evidence type="ECO:0000256" key="1">
    <source>
        <dbReference type="SAM" id="SignalP"/>
    </source>
</evidence>
<feature type="signal peptide" evidence="1">
    <location>
        <begin position="1"/>
        <end position="23"/>
    </location>
</feature>
<keyword evidence="1" id="KW-0732">Signal</keyword>
<name>A0ABN0NBK1_9NEIS</name>
<evidence type="ECO:0000313" key="2">
    <source>
        <dbReference type="EMBL" id="ERE19366.1"/>
    </source>
</evidence>
<organism evidence="2 3">
    <name type="scientific">Pseudogulbenkiania ferrooxidans EGD-HP2</name>
    <dbReference type="NCBI Taxonomy" id="1388764"/>
    <lineage>
        <taxon>Bacteria</taxon>
        <taxon>Pseudomonadati</taxon>
        <taxon>Pseudomonadota</taxon>
        <taxon>Betaproteobacteria</taxon>
        <taxon>Neisseriales</taxon>
        <taxon>Chromobacteriaceae</taxon>
        <taxon>Pseudogulbenkiania</taxon>
    </lineage>
</organism>
<reference evidence="2 3" key="1">
    <citation type="journal article" date="2013" name="Genome Announc.">
        <title>Genome Sequence of the Pigment-Producing Bacterium Pseudogulbenkiania ferrooxidans, Isolated from Loktak Lake.</title>
        <authorList>
            <person name="Puranik S."/>
            <person name="Talkal R."/>
            <person name="Qureshi A."/>
            <person name="Khardenavis A."/>
            <person name="Kapley A."/>
            <person name="Purohit H.J."/>
        </authorList>
    </citation>
    <scope>NUCLEOTIDE SEQUENCE [LARGE SCALE GENOMIC DNA]</scope>
    <source>
        <strain evidence="2 3">EGD-HP2</strain>
    </source>
</reference>
<accession>A0ABN0NBK1</accession>
<dbReference type="EMBL" id="AVPH01000033">
    <property type="protein sequence ID" value="ERE19366.1"/>
    <property type="molecule type" value="Genomic_DNA"/>
</dbReference>